<reference evidence="3" key="1">
    <citation type="submission" date="2020-10" db="EMBL/GenBank/DDBJ databases">
        <title>Ca. Dormibacterota MAGs.</title>
        <authorList>
            <person name="Montgomery K."/>
        </authorList>
    </citation>
    <scope>NUCLEOTIDE SEQUENCE [LARGE SCALE GENOMIC DNA]</scope>
    <source>
        <strain evidence="3">SC8812_S17_10</strain>
    </source>
</reference>
<feature type="domain" description="Amidohydrolase-related" evidence="2">
    <location>
        <begin position="11"/>
        <end position="288"/>
    </location>
</feature>
<dbReference type="Proteomes" id="UP000612893">
    <property type="component" value="Unassembled WGS sequence"/>
</dbReference>
<dbReference type="CDD" id="cd01292">
    <property type="entry name" value="metallo-dependent_hydrolases"/>
    <property type="match status" value="1"/>
</dbReference>
<dbReference type="SUPFAM" id="SSF51556">
    <property type="entry name" value="Metallo-dependent hydrolases"/>
    <property type="match status" value="1"/>
</dbReference>
<comment type="caution">
    <text evidence="3">The sequence shown here is derived from an EMBL/GenBank/DDBJ whole genome shotgun (WGS) entry which is preliminary data.</text>
</comment>
<sequence>MHTTSTASRRIDLHCHPNTAEWFAAISPYVEALRTYWNRPWQPLPEEEVIEELRSAAVEVLMVAFDTETVTGCPPCSNDYVAGLRDRHPDVVLNAWASVDPWKGSKALTEAEHAINDLGLIGFHFHPICGDFTVDDPQHRPLFEKIADLGVPVLIDVGTTGMGAGVRGGSGRRLKMARPFPALDDLAADLPELTIIAAHPGWPWTEEVLMICLHKANVYWETSGWGPEYFPEPLKREIPRRLKDKVMFGSDYPSLSHRRLFNGWSKLGFPGEVMDRVFRGNAERILGLEPAKGGAS</sequence>
<keyword evidence="4" id="KW-1185">Reference proteome</keyword>
<proteinExistence type="predicted"/>
<dbReference type="AlphaFoldDB" id="A0A934NA19"/>
<dbReference type="Pfam" id="PF04909">
    <property type="entry name" value="Amidohydro_2"/>
    <property type="match status" value="1"/>
</dbReference>
<keyword evidence="1" id="KW-0456">Lyase</keyword>
<dbReference type="GO" id="GO:0016829">
    <property type="term" value="F:lyase activity"/>
    <property type="evidence" value="ECO:0007669"/>
    <property type="project" value="UniProtKB-KW"/>
</dbReference>
<accession>A0A934NA19</accession>
<evidence type="ECO:0000313" key="4">
    <source>
        <dbReference type="Proteomes" id="UP000612893"/>
    </source>
</evidence>
<organism evidence="3 4">
    <name type="scientific">Candidatus Nephthysia bennettiae</name>
    <dbReference type="NCBI Taxonomy" id="3127016"/>
    <lineage>
        <taxon>Bacteria</taxon>
        <taxon>Bacillati</taxon>
        <taxon>Candidatus Dormiibacterota</taxon>
        <taxon>Candidatus Dormibacteria</taxon>
        <taxon>Candidatus Dormibacterales</taxon>
        <taxon>Candidatus Dormibacteraceae</taxon>
        <taxon>Candidatus Nephthysia</taxon>
    </lineage>
</organism>
<dbReference type="RefSeq" id="WP_338202794.1">
    <property type="nucleotide sequence ID" value="NZ_JAEKNR010000146.1"/>
</dbReference>
<evidence type="ECO:0000313" key="3">
    <source>
        <dbReference type="EMBL" id="MBJ7599299.1"/>
    </source>
</evidence>
<evidence type="ECO:0000256" key="1">
    <source>
        <dbReference type="ARBA" id="ARBA00023239"/>
    </source>
</evidence>
<protein>
    <submittedName>
        <fullName evidence="3">Amidohydrolase</fullName>
    </submittedName>
</protein>
<name>A0A934NA19_9BACT</name>
<dbReference type="EMBL" id="JAEKNR010000146">
    <property type="protein sequence ID" value="MBJ7599299.1"/>
    <property type="molecule type" value="Genomic_DNA"/>
</dbReference>
<dbReference type="InterPro" id="IPR032466">
    <property type="entry name" value="Metal_Hydrolase"/>
</dbReference>
<dbReference type="Gene3D" id="3.20.20.140">
    <property type="entry name" value="Metal-dependent hydrolases"/>
    <property type="match status" value="1"/>
</dbReference>
<dbReference type="InterPro" id="IPR006680">
    <property type="entry name" value="Amidohydro-rel"/>
</dbReference>
<dbReference type="InterPro" id="IPR032465">
    <property type="entry name" value="ACMSD"/>
</dbReference>
<evidence type="ECO:0000259" key="2">
    <source>
        <dbReference type="Pfam" id="PF04909"/>
    </source>
</evidence>
<dbReference type="PANTHER" id="PTHR21240">
    <property type="entry name" value="2-AMINO-3-CARBOXYLMUCONATE-6-SEMIALDEHYDE DECARBOXYLASE"/>
    <property type="match status" value="1"/>
</dbReference>
<gene>
    <name evidence="3" type="ORF">JF922_14640</name>
</gene>
<dbReference type="PANTHER" id="PTHR21240:SF19">
    <property type="entry name" value="CATALYTIC_ HYDROLASE"/>
    <property type="match status" value="1"/>
</dbReference>